<feature type="chain" id="PRO_5009174804" description="DUF11 domain-containing protein" evidence="2">
    <location>
        <begin position="20"/>
        <end position="3541"/>
    </location>
</feature>
<evidence type="ECO:0000256" key="2">
    <source>
        <dbReference type="SAM" id="SignalP"/>
    </source>
</evidence>
<dbReference type="Proteomes" id="UP000094070">
    <property type="component" value="Unassembled WGS sequence"/>
</dbReference>
<keyword evidence="2" id="KW-0732">Signal</keyword>
<dbReference type="Gene3D" id="2.60.40.740">
    <property type="match status" value="2"/>
</dbReference>
<feature type="domain" description="DUF11" evidence="3">
    <location>
        <begin position="3155"/>
        <end position="3286"/>
    </location>
</feature>
<feature type="region of interest" description="Disordered" evidence="1">
    <location>
        <begin position="1279"/>
        <end position="1299"/>
    </location>
</feature>
<dbReference type="STRING" id="1188252.A1QC_00035"/>
<dbReference type="SUPFAM" id="SSF49401">
    <property type="entry name" value="Bacterial adhesins"/>
    <property type="match status" value="1"/>
</dbReference>
<feature type="compositionally biased region" description="Basic and acidic residues" evidence="1">
    <location>
        <begin position="1282"/>
        <end position="1293"/>
    </location>
</feature>
<dbReference type="EMBL" id="AJYK02000001">
    <property type="protein sequence ID" value="OEF30232.1"/>
    <property type="molecule type" value="Genomic_DNA"/>
</dbReference>
<name>A0A1E5E6V4_9VIBR</name>
<proteinExistence type="predicted"/>
<dbReference type="InterPro" id="IPR051172">
    <property type="entry name" value="Chlamydia_OmcB"/>
</dbReference>
<keyword evidence="5" id="KW-1185">Reference proteome</keyword>
<organism evidence="4 5">
    <name type="scientific">Vibrio rumoiensis 1S-45</name>
    <dbReference type="NCBI Taxonomy" id="1188252"/>
    <lineage>
        <taxon>Bacteria</taxon>
        <taxon>Pseudomonadati</taxon>
        <taxon>Pseudomonadota</taxon>
        <taxon>Gammaproteobacteria</taxon>
        <taxon>Vibrionales</taxon>
        <taxon>Vibrionaceae</taxon>
        <taxon>Vibrio</taxon>
    </lineage>
</organism>
<dbReference type="InterPro" id="IPR013783">
    <property type="entry name" value="Ig-like_fold"/>
</dbReference>
<reference evidence="4 5" key="1">
    <citation type="journal article" date="2012" name="Science">
        <title>Ecological populations of bacteria act as socially cohesive units of antibiotic production and resistance.</title>
        <authorList>
            <person name="Cordero O.X."/>
            <person name="Wildschutte H."/>
            <person name="Kirkup B."/>
            <person name="Proehl S."/>
            <person name="Ngo L."/>
            <person name="Hussain F."/>
            <person name="Le Roux F."/>
            <person name="Mincer T."/>
            <person name="Polz M.F."/>
        </authorList>
    </citation>
    <scope>NUCLEOTIDE SEQUENCE [LARGE SCALE GENOMIC DNA]</scope>
    <source>
        <strain evidence="4 5">1S-45</strain>
    </source>
</reference>
<dbReference type="InterPro" id="IPR001434">
    <property type="entry name" value="OmcB-like_DUF11"/>
</dbReference>
<comment type="caution">
    <text evidence="4">The sequence shown here is derived from an EMBL/GenBank/DDBJ whole genome shotgun (WGS) entry which is preliminary data.</text>
</comment>
<gene>
    <name evidence="4" type="ORF">A1QC_00035</name>
</gene>
<evidence type="ECO:0000259" key="3">
    <source>
        <dbReference type="Pfam" id="PF01345"/>
    </source>
</evidence>
<dbReference type="InterPro" id="IPR047589">
    <property type="entry name" value="DUF11_rpt"/>
</dbReference>
<sequence length="3541" mass="377444">MYYVLCSLFLAVFSLSAHAELSVQLKSVSDSTYYEAGEPISYELTIRNTDQNNAVDDFTVNATVADQGSLNDVGSSSKQNFRSKPGTIDISSSGFTATNAHLSANGYITYTLDATVGDDVVNPIAVNVGLKDSAGNSLPVTSDSTTSVTLTPAPYVYSVSVTAAPQQYTVSKNVAYNVTVKNDGDYAIKGLKVDAPFASLKVADTTGQKVTPFSAVNISASGSASGTNAGTFDTTGDLKASGVTIAVGDSVTYQVNATVANNIVGDITTAAVAVIPARNQTQQASLTVPPATPAITLTNVLNKSGNYLVGDTFSYSVQVSNTGGSIAHDYQVQLPISKMQSLLANDMQKAEDSTDLSGTPYITWTNHVENIGADSTSELSDNDTQNVDLDDKVSIYPNQSIEYTITVNVSPVSIDTIPAITATVLDNNAQSVKTANANTLTSEKVLNTDSSNISRTKVVNDDEYVPGEEVKYTITAENSNNKYFANNIQVLDSMSCIQTEQSDGTTGNAFSEWKLDVKSKTGEGTDAGAFAYGTWTKGDINVVPDLSPSGKVVYTLTAKVAKTSVGTILDNGANCGDNVSEGGTGIDMPAANIYAKKEVSSHYYSAGHGLSYNITVTNSGDGFALDIPVVDELSKVTTTNVYGKQVPAYYAWTITAKAYNEDGSLNRAADTGIPVSINSPTDLNVKADLPPHSYIVYSIDTTTYPTANAEIRNQVVVDDTVYADSGSIPYSYNVGITKKVNGSDWSNYSRGDSQVAYTITVTNPTGNGFASNVKIDDEISKIQGELLGSTGTNAAALKSWKIESTVKAIDTKDIFLKIFADPGEYPTGFDGSGTRTAGDIHIGSNGNKAAQIPAGVEIVYTITADIDRTSNSYADSPIVWGQFSNTATVSADQSSYSSGFSHSSTVTTNPKVPKLVIIKTADEPNFVPGEKLTFNVEVRNIGDGYANNAHVTDAIGALNFFDSWSITAEKDGLGGTTTGSFANNQDIDTTVDIAPARGDNKNGEKYGYVIYHITGIVKQDYSPTEVSNTATVYDPQSDTEHKSSAEVAKDGAIEKLNVSIVKSSNTHYVPGEDHVYTIYLKNNGDKDANNLTFSDPIEEIKDTLANKKDGHFTDFEDQSPFESWSVDYDDGNGFGSYSQDPITTRLSLAADDGTDGSGADERQITIRAKVLDSAISKITNDAYIIKNKGEATEDTRMARDESIRADSHGYIAHEVNENNYSPGDTLVYTVTVTSKTGYYNNVAINEAINDLQVELLDGSTGNPFYNVKTGKNEFTVQSQATDTHDGGTTDGKQDGTVAGNKDINTTVDVGPGDKVVFTITGQVRPDATGTINFNDIDNINDDNHNVIVQPYPYQLTFDKTTKQVNYSPGGVLTYYLTIQNIGKGNARDIPVLDEISKIMVDTTTGGNVAAFTPDWTITTQTEGDNVDYVNAGDYSNGEDLNTTVDLPMGSTLTYTVKATVVDEANGEIVNALKVDGDTVSTKTKPDAQRYNFTKEITHMYEKGVNDNTPGNELSNKTRYMPGGWIEYTVRAENLNDVNIADISIEDDIADITTDYFNGKTGPAFDHWQITATSDSSPISDAGTVADNQNIKTNFTLAANSIAPEGTSYVQYVIKAHVDEKAVGSILNVASFENGTFEAKADVANMISPSVTFDKKAYTPGVSLNDDGTVSTTTAKTTYSQNSSDEDNQVDYVISLKNTSNGTEYGKHLTDQVSSILAKIAEDANTDGSDPTDTPFKAAPVITMKASQDNDGAGTTITLPNSFSGTDIDSDVSIAPQGWINFLVKGNIADNTLGSFTNTATYNGSNKSAALNPLTKNVTVEKTITSIGGNSYSNGDPYLPGQEVEYKVVVHNDSDGWANDVNLVDDLSAVQVEVIGGGRQSAFSHTEITNTTGSPLAGETYVPGYTATDSDLNMQVDIAPQDTLTFTIKGTIRDDALGVIDANTFKADETSSSTPTIPPTAAQVSGSKTLFSTSADPGCTDSTGCKYELLGQVEYDVTVKNAAGAGTANDIKVIDAINNIKTSGGQTAFNHYSVEVFKAPTNSSDYSISGNYDGNVSLNATVDLKAGEEIVFHVKGSVAPNAQGTISNTASVDNKDVNDTIVLEGEYTAIVAQKSTPDPTYVPGGDVTYHLDFANVGKTDVNINIDDAISSFKVKTADGTDQQALDSWTISAEVVQDANSAVTNIDALNGLNNQDINNAVITLASREANPEGNAATVVRVTITGKVRNDAIGKFTNDMTYSFMKSDGSTATRTAKLAQGYITPKPGKLTVTKTATRDPAEYSIVDGDPDNTINFDVEVTNSPDGGYAVNTNIKDAVDSIKTDLANQAKPGSAIDGKWTVSTPTLGANTKQVGTPIDDTTGFAGIYNIHPGESVKVSFSGKVVPLAVGDITNTVAVSSESADLDPASVLQATYMPKTANIGITKTVDKPQYSIGSDGEVLTYTVTVQNTGGGWAKDVAITDPVSTIETDVSGDTQGPAFDSSSFVVSAIPSKVTGQSAVLTKVPAVENQDLDMTLDLAPNEQVVVTFQAKLNNNDVGTVTNEASVTYNGDTQTKTAMSVPSAATVKITKAAVNALGNKIDDPTYEPDQYIHFQLKVENTSESFANNVRLQDAIGEIMVDNNLGNSEKAFASWVTKVTQTDNRSTATDFTGGSNEDLDATFDLAPESSATFTITAKVQPNAVSDIENTATLTPEGSPTLKSETIVVKPEASTYVAHKVSEELRYEPDQSLGFLVTVTNNSKAIINDMIVTDDMNSIQTDYVDGTRGTAFKPRTTSFTVKSQPDFAQVIQKSDTEYQVDIPPGKSVVFEARGDVNGEAVGEIINTAYVTNNGETKPYSSNVVNSAPSIIDAELTTDAKNYVPGEPVVYHYIVKNSGSGLVKNVYVEASIAQSLGELIDGTESPSFTHWDITAKAHGRYTTTGTVENDKDIFTSVDIDQGGYVDYTITATTNEDLTSNIDLLGYYIDVTDGLSKSVSSKAKTLTSSASSYDSAQKAIDGQVGEVSVLQLPPVEPELKVTKTSDKSNYESEDDTVTYTLTAENPSLANASNVDLTDAISELVASSGNPVFTSWDIRGTEYDEQGNIIDNSVFNDTDKDLDVVVNLKSQSRNRFEFTIVGTLNKGLNDDITNTFVATLETGTKFTADNTVHIERIPDNTGELTVTKTAFKDEAQVGDVVEYEVTVSNDTEADFGPVVVQDRMPGGFQYVEESSEITLPGADGEFDTTDDITMTAEPTATRVLQYPGIDLLSGDSVRIRYLLRVNIGATFGDYVNTAFATVNNQLKSNLASATVKVTPDKLFDTASIIGKVFQDDNGDGYQADATADDIEVKADISKSDYIAHSTILMLKDNEKSVADKSGTAPINHGVTIDSLMGISRNRTLPHGNKAVLEFKTKTKTPFDLHVVSDNGTNITLTADGKVISKDSGDKEEGLSSENLDVTRKLFRSGDHYVWEITIENKGFYEEGIPGVRLITVEGIVIETDQYGRYHVPDQWVVDKKGKNFLVKLDTDSLPTGMKVISENPKVLRISPNALAKFNFSVQNADQKGGK</sequence>
<evidence type="ECO:0000256" key="1">
    <source>
        <dbReference type="SAM" id="MobiDB-lite"/>
    </source>
</evidence>
<dbReference type="eggNOG" id="COG1361">
    <property type="taxonomic scope" value="Bacteria"/>
</dbReference>
<evidence type="ECO:0000313" key="4">
    <source>
        <dbReference type="EMBL" id="OEF30232.1"/>
    </source>
</evidence>
<accession>A0A1E5E6V4</accession>
<evidence type="ECO:0000313" key="5">
    <source>
        <dbReference type="Proteomes" id="UP000094070"/>
    </source>
</evidence>
<dbReference type="Gene3D" id="2.60.40.10">
    <property type="entry name" value="Immunoglobulins"/>
    <property type="match status" value="1"/>
</dbReference>
<feature type="signal peptide" evidence="2">
    <location>
        <begin position="1"/>
        <end position="19"/>
    </location>
</feature>
<dbReference type="PANTHER" id="PTHR34819">
    <property type="entry name" value="LARGE CYSTEINE-RICH PERIPLASMIC PROTEIN OMCB"/>
    <property type="match status" value="1"/>
</dbReference>
<dbReference type="InterPro" id="IPR008966">
    <property type="entry name" value="Adhesion_dom_sf"/>
</dbReference>
<dbReference type="Pfam" id="PF01345">
    <property type="entry name" value="DUF11"/>
    <property type="match status" value="1"/>
</dbReference>
<protein>
    <recommendedName>
        <fullName evidence="3">DUF11 domain-containing protein</fullName>
    </recommendedName>
</protein>
<dbReference type="NCBIfam" id="TIGR01451">
    <property type="entry name" value="B_ant_repeat"/>
    <property type="match status" value="4"/>
</dbReference>